<keyword evidence="1" id="KW-0472">Membrane</keyword>
<reference evidence="2 5" key="2">
    <citation type="submission" date="2020-08" db="EMBL/GenBank/DDBJ databases">
        <title>Sequencing the genomes of 1000 actinobacteria strains.</title>
        <authorList>
            <person name="Klenk H.-P."/>
        </authorList>
    </citation>
    <scope>NUCLEOTIDE SEQUENCE [LARGE SCALE GENOMIC DNA]</scope>
    <source>
        <strain evidence="2 5">DSM 15626</strain>
    </source>
</reference>
<keyword evidence="1" id="KW-1133">Transmembrane helix</keyword>
<evidence type="ECO:0000313" key="3">
    <source>
        <dbReference type="EMBL" id="NOL39115.1"/>
    </source>
</evidence>
<dbReference type="Proteomes" id="UP000534306">
    <property type="component" value="Unassembled WGS sequence"/>
</dbReference>
<feature type="transmembrane region" description="Helical" evidence="1">
    <location>
        <begin position="57"/>
        <end position="77"/>
    </location>
</feature>
<dbReference type="EMBL" id="JABJRC010000001">
    <property type="protein sequence ID" value="NOL39115.1"/>
    <property type="molecule type" value="Genomic_DNA"/>
</dbReference>
<dbReference type="EMBL" id="JACHKF010000001">
    <property type="protein sequence ID" value="MBB6568292.1"/>
    <property type="molecule type" value="Genomic_DNA"/>
</dbReference>
<dbReference type="RefSeq" id="WP_171670637.1">
    <property type="nucleotide sequence ID" value="NZ_BAAAGT010000007.1"/>
</dbReference>
<evidence type="ECO:0000256" key="1">
    <source>
        <dbReference type="SAM" id="Phobius"/>
    </source>
</evidence>
<dbReference type="AlphaFoldDB" id="A0A7Y4KV46"/>
<keyword evidence="4" id="KW-1185">Reference proteome</keyword>
<dbReference type="Proteomes" id="UP000553957">
    <property type="component" value="Unassembled WGS sequence"/>
</dbReference>
<sequence length="88" mass="9863">MTKTASVVLRRLFDFNAEGAWGWAWFVARVLLLGLGSEAGQALYRLLTGADVGLGWFGERILVNLYLWATIIATALYSHHDRRRAQPS</sequence>
<evidence type="ECO:0000313" key="2">
    <source>
        <dbReference type="EMBL" id="MBB6568292.1"/>
    </source>
</evidence>
<comment type="caution">
    <text evidence="3">The sequence shown here is derived from an EMBL/GenBank/DDBJ whole genome shotgun (WGS) entry which is preliminary data.</text>
</comment>
<keyword evidence="1" id="KW-0812">Transmembrane</keyword>
<organism evidence="3 4">
    <name type="scientific">Kribbella sandramycini</name>
    <dbReference type="NCBI Taxonomy" id="60450"/>
    <lineage>
        <taxon>Bacteria</taxon>
        <taxon>Bacillati</taxon>
        <taxon>Actinomycetota</taxon>
        <taxon>Actinomycetes</taxon>
        <taxon>Propionibacteriales</taxon>
        <taxon>Kribbellaceae</taxon>
        <taxon>Kribbella</taxon>
    </lineage>
</organism>
<evidence type="ECO:0000313" key="4">
    <source>
        <dbReference type="Proteomes" id="UP000534306"/>
    </source>
</evidence>
<proteinExistence type="predicted"/>
<reference evidence="3 4" key="1">
    <citation type="submission" date="2020-05" db="EMBL/GenBank/DDBJ databases">
        <title>Genome sequence of Kribbella sandramycini ATCC 39419.</title>
        <authorList>
            <person name="Maclea K.S."/>
            <person name="Fair J.L."/>
        </authorList>
    </citation>
    <scope>NUCLEOTIDE SEQUENCE [LARGE SCALE GENOMIC DNA]</scope>
    <source>
        <strain evidence="3 4">ATCC 39419</strain>
    </source>
</reference>
<accession>A0A7Y4KV46</accession>
<feature type="transmembrane region" description="Helical" evidence="1">
    <location>
        <begin position="20"/>
        <end position="37"/>
    </location>
</feature>
<evidence type="ECO:0000313" key="5">
    <source>
        <dbReference type="Proteomes" id="UP000553957"/>
    </source>
</evidence>
<name>A0A7Y4KV46_9ACTN</name>
<protein>
    <submittedName>
        <fullName evidence="3">Uncharacterized protein</fullName>
    </submittedName>
</protein>
<gene>
    <name evidence="2" type="ORF">HNR71_003929</name>
    <name evidence="3" type="ORF">HPO96_02540</name>
</gene>